<feature type="compositionally biased region" description="Low complexity" evidence="2">
    <location>
        <begin position="830"/>
        <end position="844"/>
    </location>
</feature>
<keyword evidence="3" id="KW-0812">Transmembrane</keyword>
<dbReference type="EMBL" id="GL379830">
    <property type="protein sequence ID" value="EGT50745.1"/>
    <property type="molecule type" value="Genomic_DNA"/>
</dbReference>
<dbReference type="eggNOG" id="ENOG502SCJ0">
    <property type="taxonomic scope" value="Eukaryota"/>
</dbReference>
<accession>G0N2I5</accession>
<keyword evidence="1" id="KW-0175">Coiled coil</keyword>
<evidence type="ECO:0000313" key="5">
    <source>
        <dbReference type="EMBL" id="EGT50745.1"/>
    </source>
</evidence>
<feature type="coiled-coil region" evidence="1">
    <location>
        <begin position="157"/>
        <end position="200"/>
    </location>
</feature>
<gene>
    <name evidence="5" type="ORF">CAEBREN_28890</name>
</gene>
<name>G0N2I5_CAEBE</name>
<dbReference type="FunCoup" id="G0N2I5">
    <property type="interactions" value="224"/>
</dbReference>
<feature type="compositionally biased region" description="Basic and acidic residues" evidence="2">
    <location>
        <begin position="917"/>
        <end position="944"/>
    </location>
</feature>
<feature type="region of interest" description="Disordered" evidence="2">
    <location>
        <begin position="820"/>
        <end position="848"/>
    </location>
</feature>
<dbReference type="HOGENOM" id="CLU_003480_0_0_1"/>
<reference evidence="6" key="1">
    <citation type="submission" date="2011-07" db="EMBL/GenBank/DDBJ databases">
        <authorList>
            <consortium name="Caenorhabditis brenneri Sequencing and Analysis Consortium"/>
            <person name="Wilson R.K."/>
        </authorList>
    </citation>
    <scope>NUCLEOTIDE SEQUENCE [LARGE SCALE GENOMIC DNA]</scope>
    <source>
        <strain evidence="6">PB2801</strain>
    </source>
</reference>
<sequence length="978" mass="110258">MEVINCYIWLICYGSTALARDIKKQLLVFTAIVLAISSLPLVEDYYGPYWSENRFKGVLQEAFNSSSSIHHRFIRANADKLKAPLERLQRIARITNGIHILKELPAGTIPLDELISELLFFGPVTPSEITKLDEKEIVTAIETLKNLPDNLQASTGAKKVEASFDKLKELLEKIEGVGNLKEWDKDKQHFKDEIEKLATKGIDTNLVNQVRLSTPPWINYHKKIMTNAANAASSDFDEIKRALNKLKDVINGLDKYELYWKFVGFDTLIKGLSPITKAAEGVNILKPSFSTLKITKDDGTTYSSFLDETSSKIPSIIQVDPHLQIIRKLIKSKETKSRQGILKHTHGLPRGVIDWKEAVYDVGDPWIRKIVTTDALKVAFRKLEELETLLSKSDNSLDFKKQEVTAMDGLLQHFASASNIFTNIENVKSGMHQTYECVHSGSRKVDSTEFDELKKNLTDIDGKLNDLREETEQLLSQLKKKGLVEMCVEVIKICDEAQNAANIQESVKNFQSYSKLNELNGILVKIDDSVSKMNRIKPDDLKTDANNTLANIDILDRYHNDLNHYSDYFHCLQKQDKLMLVLDTVVEIKKIRQFKSDKTYISSLNDGLEVVKKVTSVKKDLENSKSEFDKLIKFKSSETDGLTVFKTSGELSKVIGEAVQGVANMKNAVEKKTETVDKVLNNIQFVEKNQKLLTDPTDIKNLQELINLKSSIQSMYSTMDTFIGGVKDNDSPVLKNHSDLFKSAKSVSGITGDFLAMISSVENLKTKIPGSKNLEELQTSLKTMDTMGLDFAKYKGSFDNSESSLGNLDIAFADYNKRMARKAPPPSTRQQGAASGSQGSGNNQSEKKKGGNTLVVWIIVGLATVFVLGGSAALGYNYYWIPRKRRKRVVQFLNGLMEEIHCIYLKQLEQKKKKKKEEREKKAKEGKPDAEKKETSEEKSMTPEDIDEVFKQILVDEQKRAKDLCAKTSDFCKKEECK</sequence>
<feature type="region of interest" description="Disordered" evidence="2">
    <location>
        <begin position="915"/>
        <end position="944"/>
    </location>
</feature>
<proteinExistence type="predicted"/>
<dbReference type="InterPro" id="IPR003125">
    <property type="entry name" value="WSN"/>
</dbReference>
<dbReference type="SMART" id="SM00453">
    <property type="entry name" value="WSN"/>
    <property type="match status" value="1"/>
</dbReference>
<evidence type="ECO:0000256" key="3">
    <source>
        <dbReference type="SAM" id="Phobius"/>
    </source>
</evidence>
<keyword evidence="6" id="KW-1185">Reference proteome</keyword>
<dbReference type="InParanoid" id="G0N2I5"/>
<dbReference type="AlphaFoldDB" id="G0N2I5"/>
<dbReference type="PANTHER" id="PTHR32525">
    <property type="entry name" value="PROTEIN-TYROSINE-PHOSPHATASE"/>
    <property type="match status" value="1"/>
</dbReference>
<feature type="domain" description="Domain of unknown function WSN" evidence="4">
    <location>
        <begin position="79"/>
        <end position="147"/>
    </location>
</feature>
<dbReference type="Pfam" id="PF02206">
    <property type="entry name" value="WSN"/>
    <property type="match status" value="1"/>
</dbReference>
<organism evidence="6">
    <name type="scientific">Caenorhabditis brenneri</name>
    <name type="common">Nematode worm</name>
    <dbReference type="NCBI Taxonomy" id="135651"/>
    <lineage>
        <taxon>Eukaryota</taxon>
        <taxon>Metazoa</taxon>
        <taxon>Ecdysozoa</taxon>
        <taxon>Nematoda</taxon>
        <taxon>Chromadorea</taxon>
        <taxon>Rhabditida</taxon>
        <taxon>Rhabditina</taxon>
        <taxon>Rhabditomorpha</taxon>
        <taxon>Rhabditoidea</taxon>
        <taxon>Rhabditidae</taxon>
        <taxon>Peloderinae</taxon>
        <taxon>Caenorhabditis</taxon>
    </lineage>
</organism>
<evidence type="ECO:0000256" key="1">
    <source>
        <dbReference type="SAM" id="Coils"/>
    </source>
</evidence>
<evidence type="ECO:0000313" key="6">
    <source>
        <dbReference type="Proteomes" id="UP000008068"/>
    </source>
</evidence>
<feature type="coiled-coil region" evidence="1">
    <location>
        <begin position="450"/>
        <end position="477"/>
    </location>
</feature>
<dbReference type="STRING" id="135651.G0N2I5"/>
<feature type="coiled-coil region" evidence="1">
    <location>
        <begin position="662"/>
        <end position="689"/>
    </location>
</feature>
<feature type="transmembrane region" description="Helical" evidence="3">
    <location>
        <begin position="854"/>
        <end position="879"/>
    </location>
</feature>
<keyword evidence="3" id="KW-1133">Transmembrane helix</keyword>
<evidence type="ECO:0000259" key="4">
    <source>
        <dbReference type="SMART" id="SM00453"/>
    </source>
</evidence>
<dbReference type="OrthoDB" id="5842271at2759"/>
<protein>
    <recommendedName>
        <fullName evidence="4">Domain of unknown function WSN domain-containing protein</fullName>
    </recommendedName>
</protein>
<dbReference type="Proteomes" id="UP000008068">
    <property type="component" value="Unassembled WGS sequence"/>
</dbReference>
<evidence type="ECO:0000256" key="2">
    <source>
        <dbReference type="SAM" id="MobiDB-lite"/>
    </source>
</evidence>
<keyword evidence="3" id="KW-0472">Membrane</keyword>